<dbReference type="AlphaFoldDB" id="A0A816J799"/>
<feature type="region of interest" description="Disordered" evidence="1">
    <location>
        <begin position="175"/>
        <end position="220"/>
    </location>
</feature>
<evidence type="ECO:0000313" key="2">
    <source>
        <dbReference type="EMBL" id="CAF1790564.1"/>
    </source>
</evidence>
<feature type="compositionally biased region" description="Basic and acidic residues" evidence="1">
    <location>
        <begin position="181"/>
        <end position="192"/>
    </location>
</feature>
<feature type="compositionally biased region" description="Basic and acidic residues" evidence="1">
    <location>
        <begin position="116"/>
        <end position="133"/>
    </location>
</feature>
<feature type="non-terminal residue" evidence="2">
    <location>
        <position position="1"/>
    </location>
</feature>
<name>A0A816J799_BRANA</name>
<feature type="compositionally biased region" description="Polar residues" evidence="1">
    <location>
        <begin position="15"/>
        <end position="33"/>
    </location>
</feature>
<sequence>FFFFFPSEILLKGKNPTSKSPKQWTNQNPTTKNIDPHHRFVQTDENTRKHVLKLAKERDTCQPLTTREDTRLATTPDHAGIRATTRNSTRTLTRGTESISNDSIGRLPESVSSSERFGEFNRNRKRNRDRDLIQGKAHAHYKLVTHLDHTRGEQTEPRQGRLHAVEKTTVYQRKPAAIAGEEGKDAGDKSRTTIESNDATPETEPADHRRKGASPETKTDLETLLSLLLVKD</sequence>
<evidence type="ECO:0000256" key="1">
    <source>
        <dbReference type="SAM" id="MobiDB-lite"/>
    </source>
</evidence>
<feature type="compositionally biased region" description="Polar residues" evidence="1">
    <location>
        <begin position="84"/>
        <end position="103"/>
    </location>
</feature>
<gene>
    <name evidence="2" type="ORF">DARMORV10_C09P71550.1</name>
</gene>
<dbReference type="EMBL" id="HG994373">
    <property type="protein sequence ID" value="CAF1790564.1"/>
    <property type="molecule type" value="Genomic_DNA"/>
</dbReference>
<proteinExistence type="predicted"/>
<protein>
    <submittedName>
        <fullName evidence="2">(rape) hypothetical protein</fullName>
    </submittedName>
</protein>
<feature type="region of interest" description="Disordered" evidence="1">
    <location>
        <begin position="14"/>
        <end position="36"/>
    </location>
</feature>
<organism evidence="2">
    <name type="scientific">Brassica napus</name>
    <name type="common">Rape</name>
    <dbReference type="NCBI Taxonomy" id="3708"/>
    <lineage>
        <taxon>Eukaryota</taxon>
        <taxon>Viridiplantae</taxon>
        <taxon>Streptophyta</taxon>
        <taxon>Embryophyta</taxon>
        <taxon>Tracheophyta</taxon>
        <taxon>Spermatophyta</taxon>
        <taxon>Magnoliopsida</taxon>
        <taxon>eudicotyledons</taxon>
        <taxon>Gunneridae</taxon>
        <taxon>Pentapetalae</taxon>
        <taxon>rosids</taxon>
        <taxon>malvids</taxon>
        <taxon>Brassicales</taxon>
        <taxon>Brassicaceae</taxon>
        <taxon>Brassiceae</taxon>
        <taxon>Brassica</taxon>
    </lineage>
</organism>
<accession>A0A816J799</accession>
<reference evidence="2" key="1">
    <citation type="submission" date="2021-01" db="EMBL/GenBank/DDBJ databases">
        <authorList>
            <consortium name="Genoscope - CEA"/>
            <person name="William W."/>
        </authorList>
    </citation>
    <scope>NUCLEOTIDE SEQUENCE</scope>
</reference>
<dbReference type="Proteomes" id="UP001295469">
    <property type="component" value="Chromosome C09"/>
</dbReference>
<feature type="region of interest" description="Disordered" evidence="1">
    <location>
        <begin position="76"/>
        <end position="134"/>
    </location>
</feature>